<organism evidence="1">
    <name type="scientific">Solanum chacoense</name>
    <name type="common">Chaco potato</name>
    <dbReference type="NCBI Taxonomy" id="4108"/>
    <lineage>
        <taxon>Eukaryota</taxon>
        <taxon>Viridiplantae</taxon>
        <taxon>Streptophyta</taxon>
        <taxon>Embryophyta</taxon>
        <taxon>Tracheophyta</taxon>
        <taxon>Spermatophyta</taxon>
        <taxon>Magnoliopsida</taxon>
        <taxon>eudicotyledons</taxon>
        <taxon>Gunneridae</taxon>
        <taxon>Pentapetalae</taxon>
        <taxon>asterids</taxon>
        <taxon>lamiids</taxon>
        <taxon>Solanales</taxon>
        <taxon>Solanaceae</taxon>
        <taxon>Solanoideae</taxon>
        <taxon>Solaneae</taxon>
        <taxon>Solanum</taxon>
    </lineage>
</organism>
<sequence length="75" mass="8306">QANPSNRVKQVAVPIVVTEPAVDVAPHVLTRQSTRPRKPPSWMTDFITNAATESTHPLSQSLSYANLSKQYQSYV</sequence>
<dbReference type="AlphaFoldDB" id="A0A0V0GJ12"/>
<accession>A0A0V0GJ12</accession>
<proteinExistence type="predicted"/>
<reference evidence="1" key="1">
    <citation type="submission" date="2015-12" db="EMBL/GenBank/DDBJ databases">
        <title>Gene expression during late stages of embryo sac development: a critical building block for successful pollen-pistil interactions.</title>
        <authorList>
            <person name="Liu Y."/>
            <person name="Joly V."/>
            <person name="Sabar M."/>
            <person name="Matton D.P."/>
        </authorList>
    </citation>
    <scope>NUCLEOTIDE SEQUENCE</scope>
</reference>
<evidence type="ECO:0000313" key="1">
    <source>
        <dbReference type="EMBL" id="JAP08210.1"/>
    </source>
</evidence>
<dbReference type="EMBL" id="GEDG01037304">
    <property type="protein sequence ID" value="JAP08210.1"/>
    <property type="molecule type" value="Transcribed_RNA"/>
</dbReference>
<feature type="non-terminal residue" evidence="1">
    <location>
        <position position="1"/>
    </location>
</feature>
<protein>
    <submittedName>
        <fullName evidence="1">Putative ovule protein</fullName>
    </submittedName>
</protein>
<name>A0A0V0GJ12_SOLCH</name>